<keyword evidence="5 7" id="KW-1133">Transmembrane helix</keyword>
<evidence type="ECO:0000259" key="8">
    <source>
        <dbReference type="Pfam" id="PF02397"/>
    </source>
</evidence>
<keyword evidence="3 9" id="KW-0808">Transferase</keyword>
<keyword evidence="10" id="KW-1185">Reference proteome</keyword>
<dbReference type="InterPro" id="IPR003362">
    <property type="entry name" value="Bact_transf"/>
</dbReference>
<evidence type="ECO:0000256" key="7">
    <source>
        <dbReference type="SAM" id="Phobius"/>
    </source>
</evidence>
<feature type="transmembrane region" description="Helical" evidence="7">
    <location>
        <begin position="42"/>
        <end position="61"/>
    </location>
</feature>
<evidence type="ECO:0000256" key="2">
    <source>
        <dbReference type="ARBA" id="ARBA00006464"/>
    </source>
</evidence>
<reference evidence="9" key="2">
    <citation type="submission" date="2020-09" db="EMBL/GenBank/DDBJ databases">
        <authorList>
            <person name="Sun Q."/>
            <person name="Zhou Y."/>
        </authorList>
    </citation>
    <scope>NUCLEOTIDE SEQUENCE</scope>
    <source>
        <strain evidence="9">CGMCC 4.7138</strain>
    </source>
</reference>
<evidence type="ECO:0000256" key="4">
    <source>
        <dbReference type="ARBA" id="ARBA00022692"/>
    </source>
</evidence>
<keyword evidence="4 7" id="KW-0812">Transmembrane</keyword>
<dbReference type="NCBIfam" id="TIGR03025">
    <property type="entry name" value="EPS_sugtrans"/>
    <property type="match status" value="1"/>
</dbReference>
<sequence length="465" mass="50789">MPRPPEWAVRYRLTAAVCDIVGALLAGVTAVVIRFGEVTPYVMPYVIASAALPAVWAVILVLSRAYEPRLIGVGAEEFRRVARGGFTLIAGVTIAAYASKTGIARGYVLIALPLATVLTLAARYGLRQRLHRRRARGGGCMRRVVAVGHRTAVAELVATFRRERYHGMEVVAACVPTGAAGWIADVPVLGDFTDVPLVVEQVRADTVAVLACPELDGTALRRLAWRLERTRTDLVVAPALMEVAGPRIAIRPIAGLPLLHVEHPELTGGRRLVKGVFDRLVAAAALVVLAPLLAAVAVAVRASGPGPVLFRQRRVGRDGVEFTILKFRTMRRDAEARKVELVSDADGVLFKVRRDPRVTPLGAALRRYSLDELPQLFNVLRGDMSLVGPRPPLPEEVARYGDDVRRRLVVRPGMTGLWQVNGRSDLSWEESVRLDLRYVENWSLMLDLQILWKTWSAVAGGAGAY</sequence>
<dbReference type="PANTHER" id="PTHR30576">
    <property type="entry name" value="COLANIC BIOSYNTHESIS UDP-GLUCOSE LIPID CARRIER TRANSFERASE"/>
    <property type="match status" value="1"/>
</dbReference>
<feature type="transmembrane region" description="Helical" evidence="7">
    <location>
        <begin position="12"/>
        <end position="36"/>
    </location>
</feature>
<reference evidence="9" key="1">
    <citation type="journal article" date="2014" name="Int. J. Syst. Evol. Microbiol.">
        <title>Complete genome sequence of Corynebacterium casei LMG S-19264T (=DSM 44701T), isolated from a smear-ripened cheese.</title>
        <authorList>
            <consortium name="US DOE Joint Genome Institute (JGI-PGF)"/>
            <person name="Walter F."/>
            <person name="Albersmeier A."/>
            <person name="Kalinowski J."/>
            <person name="Ruckert C."/>
        </authorList>
    </citation>
    <scope>NUCLEOTIDE SEQUENCE</scope>
    <source>
        <strain evidence="9">CGMCC 4.7138</strain>
    </source>
</reference>
<evidence type="ECO:0000313" key="9">
    <source>
        <dbReference type="EMBL" id="GGO18358.1"/>
    </source>
</evidence>
<evidence type="ECO:0000256" key="6">
    <source>
        <dbReference type="ARBA" id="ARBA00023136"/>
    </source>
</evidence>
<dbReference type="InterPro" id="IPR017475">
    <property type="entry name" value="EPS_sugar_tfrase"/>
</dbReference>
<dbReference type="GO" id="GO:0016020">
    <property type="term" value="C:membrane"/>
    <property type="evidence" value="ECO:0007669"/>
    <property type="project" value="UniProtKB-SubCell"/>
</dbReference>
<feature type="transmembrane region" description="Helical" evidence="7">
    <location>
        <begin position="104"/>
        <end position="126"/>
    </location>
</feature>
<evidence type="ECO:0000256" key="3">
    <source>
        <dbReference type="ARBA" id="ARBA00022679"/>
    </source>
</evidence>
<proteinExistence type="inferred from homology"/>
<feature type="transmembrane region" description="Helical" evidence="7">
    <location>
        <begin position="81"/>
        <end position="98"/>
    </location>
</feature>
<comment type="subcellular location">
    <subcellularLocation>
        <location evidence="1">Membrane</location>
        <topology evidence="1">Multi-pass membrane protein</topology>
    </subcellularLocation>
</comment>
<feature type="domain" description="Bacterial sugar transferase" evidence="8">
    <location>
        <begin position="274"/>
        <end position="458"/>
    </location>
</feature>
<organism evidence="9 10">
    <name type="scientific">Microbispora bryophytorum</name>
    <dbReference type="NCBI Taxonomy" id="1460882"/>
    <lineage>
        <taxon>Bacteria</taxon>
        <taxon>Bacillati</taxon>
        <taxon>Actinomycetota</taxon>
        <taxon>Actinomycetes</taxon>
        <taxon>Streptosporangiales</taxon>
        <taxon>Streptosporangiaceae</taxon>
        <taxon>Microbispora</taxon>
    </lineage>
</organism>
<comment type="caution">
    <text evidence="9">The sequence shown here is derived from an EMBL/GenBank/DDBJ whole genome shotgun (WGS) entry which is preliminary data.</text>
</comment>
<protein>
    <submittedName>
        <fullName evidence="9">Exopolysaccharide biosynthesis polyprenyl glycosylphosphotransferase</fullName>
    </submittedName>
</protein>
<dbReference type="OrthoDB" id="9808602at2"/>
<dbReference type="AlphaFoldDB" id="A0A8H9H1G6"/>
<name>A0A8H9H1G6_9ACTN</name>
<dbReference type="EMBL" id="BMMN01000007">
    <property type="protein sequence ID" value="GGO18358.1"/>
    <property type="molecule type" value="Genomic_DNA"/>
</dbReference>
<feature type="transmembrane region" description="Helical" evidence="7">
    <location>
        <begin position="280"/>
        <end position="300"/>
    </location>
</feature>
<dbReference type="PANTHER" id="PTHR30576:SF10">
    <property type="entry name" value="SLL5057 PROTEIN"/>
    <property type="match status" value="1"/>
</dbReference>
<dbReference type="Proteomes" id="UP000653480">
    <property type="component" value="Unassembled WGS sequence"/>
</dbReference>
<evidence type="ECO:0000256" key="5">
    <source>
        <dbReference type="ARBA" id="ARBA00022989"/>
    </source>
</evidence>
<dbReference type="GO" id="GO:0016780">
    <property type="term" value="F:phosphotransferase activity, for other substituted phosphate groups"/>
    <property type="evidence" value="ECO:0007669"/>
    <property type="project" value="TreeGrafter"/>
</dbReference>
<accession>A0A8H9H1G6</accession>
<keyword evidence="6 7" id="KW-0472">Membrane</keyword>
<evidence type="ECO:0000313" key="10">
    <source>
        <dbReference type="Proteomes" id="UP000653480"/>
    </source>
</evidence>
<dbReference type="Pfam" id="PF02397">
    <property type="entry name" value="Bac_transf"/>
    <property type="match status" value="1"/>
</dbReference>
<gene>
    <name evidence="9" type="primary">rfbP</name>
    <name evidence="9" type="ORF">GCM10011574_42970</name>
</gene>
<dbReference type="Pfam" id="PF13727">
    <property type="entry name" value="CoA_binding_3"/>
    <property type="match status" value="1"/>
</dbReference>
<comment type="similarity">
    <text evidence="2">Belongs to the bacterial sugar transferase family.</text>
</comment>
<evidence type="ECO:0000256" key="1">
    <source>
        <dbReference type="ARBA" id="ARBA00004141"/>
    </source>
</evidence>